<reference evidence="1" key="1">
    <citation type="submission" date="2018-11" db="EMBL/GenBank/DDBJ databases">
        <authorList>
            <consortium name="Pathogen Informatics"/>
        </authorList>
    </citation>
    <scope>NUCLEOTIDE SEQUENCE</scope>
</reference>
<evidence type="ECO:0000313" key="1">
    <source>
        <dbReference type="EMBL" id="VEL26435.1"/>
    </source>
</evidence>
<accession>A0A3S5FEM9</accession>
<keyword evidence="2" id="KW-1185">Reference proteome</keyword>
<dbReference type="EMBL" id="CAAALY010080217">
    <property type="protein sequence ID" value="VEL26435.1"/>
    <property type="molecule type" value="Genomic_DNA"/>
</dbReference>
<gene>
    <name evidence="1" type="ORF">PXEA_LOCUS19875</name>
</gene>
<protein>
    <submittedName>
        <fullName evidence="1">Uncharacterized protein</fullName>
    </submittedName>
</protein>
<proteinExistence type="predicted"/>
<organism evidence="1 2">
    <name type="scientific">Protopolystoma xenopodis</name>
    <dbReference type="NCBI Taxonomy" id="117903"/>
    <lineage>
        <taxon>Eukaryota</taxon>
        <taxon>Metazoa</taxon>
        <taxon>Spiralia</taxon>
        <taxon>Lophotrochozoa</taxon>
        <taxon>Platyhelminthes</taxon>
        <taxon>Monogenea</taxon>
        <taxon>Polyopisthocotylea</taxon>
        <taxon>Polystomatidea</taxon>
        <taxon>Polystomatidae</taxon>
        <taxon>Protopolystoma</taxon>
    </lineage>
</organism>
<sequence length="115" mass="13147">MSHCTVNIQGKEYRIVLNEGVCKVLDDVAMHLSSHEVRQEMCRILEQLPSFISVCQFPEIACLTDKRQLMYHANNLLSITDQDLLKLTFGEFPGAFLFQAAGILKSRESLWSWLS</sequence>
<comment type="caution">
    <text evidence="1">The sequence shown here is derived from an EMBL/GenBank/DDBJ whole genome shotgun (WGS) entry which is preliminary data.</text>
</comment>
<dbReference type="Proteomes" id="UP000784294">
    <property type="component" value="Unassembled WGS sequence"/>
</dbReference>
<name>A0A3S5FEM9_9PLAT</name>
<dbReference type="AlphaFoldDB" id="A0A3S5FEM9"/>
<evidence type="ECO:0000313" key="2">
    <source>
        <dbReference type="Proteomes" id="UP000784294"/>
    </source>
</evidence>